<feature type="domain" description="Peptidase M1 membrane alanine aminopeptidase" evidence="6">
    <location>
        <begin position="390"/>
        <end position="499"/>
    </location>
</feature>
<reference evidence="10" key="1">
    <citation type="submission" date="2015-02" db="EMBL/GenBank/DDBJ databases">
        <authorList>
            <person name="Gon?alves P."/>
        </authorList>
    </citation>
    <scope>NUCLEOTIDE SEQUENCE [LARGE SCALE GENOMIC DNA]</scope>
</reference>
<evidence type="ECO:0000256" key="4">
    <source>
        <dbReference type="PIRSR" id="PIRSR634016-4"/>
    </source>
</evidence>
<dbReference type="InterPro" id="IPR014782">
    <property type="entry name" value="Peptidase_M1_dom"/>
</dbReference>
<dbReference type="GO" id="GO:0016020">
    <property type="term" value="C:membrane"/>
    <property type="evidence" value="ECO:0007669"/>
    <property type="project" value="TreeGrafter"/>
</dbReference>
<keyword evidence="5" id="KW-0031">Aminopeptidase</keyword>
<keyword evidence="5" id="KW-0482">Metalloprotease</keyword>
<keyword evidence="5" id="KW-0378">Hydrolase</keyword>
<dbReference type="OrthoDB" id="10031169at2759"/>
<dbReference type="Gene3D" id="1.10.390.10">
    <property type="entry name" value="Neutral Protease Domain 2"/>
    <property type="match status" value="2"/>
</dbReference>
<feature type="active site" description="Proton acceptor" evidence="2">
    <location>
        <position position="365"/>
    </location>
</feature>
<dbReference type="InterPro" id="IPR042097">
    <property type="entry name" value="Aminopeptidase_N-like_N_sf"/>
</dbReference>
<evidence type="ECO:0000313" key="9">
    <source>
        <dbReference type="EMBL" id="CEQ41474.1"/>
    </source>
</evidence>
<dbReference type="SUPFAM" id="SSF63737">
    <property type="entry name" value="Leukotriene A4 hydrolase N-terminal domain"/>
    <property type="match status" value="1"/>
</dbReference>
<dbReference type="PANTHER" id="PTHR11533:SF174">
    <property type="entry name" value="PUROMYCIN-SENSITIVE AMINOPEPTIDASE-RELATED"/>
    <property type="match status" value="1"/>
</dbReference>
<evidence type="ECO:0000313" key="10">
    <source>
        <dbReference type="Proteomes" id="UP000243876"/>
    </source>
</evidence>
<dbReference type="GO" id="GO:0005615">
    <property type="term" value="C:extracellular space"/>
    <property type="evidence" value="ECO:0007669"/>
    <property type="project" value="TreeGrafter"/>
</dbReference>
<dbReference type="PANTHER" id="PTHR11533">
    <property type="entry name" value="PROTEASE M1 ZINC METALLOPROTEASE"/>
    <property type="match status" value="1"/>
</dbReference>
<dbReference type="InterPro" id="IPR045357">
    <property type="entry name" value="Aminopeptidase_N-like_N"/>
</dbReference>
<dbReference type="MEROPS" id="M01.006"/>
<sequence>MSPAEQIDNRLPRAVLPSHYDVTIRTDLRNLSFSGVAEIHVSVSEPVQSIVLNVAAPLKLEAAVIGSTSLKTESLRPVVSLALDEKRERVEIKFAGGEIAKGEHRLGLRWKGVMDTSMMGYYRSVYPLKGGKEGEKAYYGLTQFEPCQARRAFPCFDEPNIKATFGLSLLSRVGTTSLANTNVESTHYVGKGGDFPRSELLTDSFFAESQSVEVIHAAKTEGKTEGETAVKEDDTISAGTFADDWELVKFAPTPKMSTYLVAWANGDFEHIEGSYTSPLTKRKVPMRVYATHDHIAQAGLALETKERILPIYEQMFDIPYPLPKLDTLAMENWGLITGRTSVYLYDPKKSGIAAKKHVIGVQSHEVAHQCVHPAGKKRRDRADLPALLCQIEPDWKIHSSFISDHLARALQLDALRSSHPIEMPCPDEDTIQQIFDAVSYSKGASCLKMLSNFVGEKTFLQGVSTYLKRHLYGNARTADLFKGISEAYGKDISEMMKNWTTKIGFPLITVEETDKGIKIRQNRFLSTGDATPEEDQTIWHVPLEPLVVDGGKKAVQHGVVLTERESTLDIKDVKNTTYKLNAETCDRVLYPADRLAKIGDEAGKADSAFSLNDRFVFLSSGIPPSFLTLLCACSMGLVQDASVLASSGYAKTSSALTLISKMANEKENLVWAEISSALGSLSATWWDQPKEVRDAISKFRRTLFGPVVDRLGFEYKEDDDVDTIELRTLAISTAAVCGDEATLKEYKRRFGLLLEKGDESQIPSDLRTSIYSQSVRFGGEAEYAKILEIYNAPPTPAHKSSAMVALCSSEKPELLEKTFAMLLSGEVKNQDFGQFFASLSRNRASKRQLWDFLQHNYAEILQRFKGPRRVPLLSPPPFCSLRWTLTSPDRPGNYTTGRLVAASFSGFSSEGDAKAVEAFFADKDKSSYAQPLSQGLDAVRSRAKWLERDVADVEKWLRENQYL</sequence>
<dbReference type="InterPro" id="IPR024571">
    <property type="entry name" value="ERAP1-like_C_dom"/>
</dbReference>
<dbReference type="Proteomes" id="UP000243876">
    <property type="component" value="Unassembled WGS sequence"/>
</dbReference>
<organism evidence="9 10">
    <name type="scientific">Sporidiobolus salmonicolor</name>
    <name type="common">Yeast-like fungus</name>
    <name type="synonym">Sporobolomyces salmonicolor</name>
    <dbReference type="NCBI Taxonomy" id="5005"/>
    <lineage>
        <taxon>Eukaryota</taxon>
        <taxon>Fungi</taxon>
        <taxon>Dikarya</taxon>
        <taxon>Basidiomycota</taxon>
        <taxon>Pucciniomycotina</taxon>
        <taxon>Microbotryomycetes</taxon>
        <taxon>Sporidiobolales</taxon>
        <taxon>Sporidiobolaceae</taxon>
        <taxon>Sporobolomyces</taxon>
    </lineage>
</organism>
<dbReference type="Gene3D" id="2.60.40.1910">
    <property type="match status" value="1"/>
</dbReference>
<dbReference type="InterPro" id="IPR034016">
    <property type="entry name" value="M1_APN-typ"/>
</dbReference>
<evidence type="ECO:0000259" key="6">
    <source>
        <dbReference type="Pfam" id="PF01433"/>
    </source>
</evidence>
<dbReference type="Pfam" id="PF11838">
    <property type="entry name" value="ERAP1_C"/>
    <property type="match status" value="1"/>
</dbReference>
<dbReference type="GO" id="GO:0070006">
    <property type="term" value="F:metalloaminopeptidase activity"/>
    <property type="evidence" value="ECO:0007669"/>
    <property type="project" value="TreeGrafter"/>
</dbReference>
<gene>
    <name evidence="9" type="primary">SPOSA6832_03182</name>
</gene>
<dbReference type="EC" id="3.4.11.-" evidence="5"/>
<feature type="domain" description="Peptidase M1 membrane alanine aminopeptidase" evidence="6">
    <location>
        <begin position="301"/>
        <end position="369"/>
    </location>
</feature>
<feature type="binding site" evidence="3">
    <location>
        <position position="364"/>
    </location>
    <ligand>
        <name>Zn(2+)</name>
        <dbReference type="ChEBI" id="CHEBI:29105"/>
        <note>catalytic</note>
    </ligand>
</feature>
<dbReference type="EMBL" id="CENE01000014">
    <property type="protein sequence ID" value="CEQ41474.1"/>
    <property type="molecule type" value="Genomic_DNA"/>
</dbReference>
<dbReference type="CDD" id="cd09601">
    <property type="entry name" value="M1_APN-Q_like"/>
    <property type="match status" value="1"/>
</dbReference>
<dbReference type="GO" id="GO:0006508">
    <property type="term" value="P:proteolysis"/>
    <property type="evidence" value="ECO:0007669"/>
    <property type="project" value="UniProtKB-KW"/>
</dbReference>
<evidence type="ECO:0000256" key="2">
    <source>
        <dbReference type="PIRSR" id="PIRSR634016-1"/>
    </source>
</evidence>
<dbReference type="Pfam" id="PF17900">
    <property type="entry name" value="Peptidase_M1_N"/>
    <property type="match status" value="1"/>
</dbReference>
<feature type="domain" description="ERAP1-like C-terminal" evidence="7">
    <location>
        <begin position="635"/>
        <end position="940"/>
    </location>
</feature>
<keyword evidence="3 5" id="KW-0479">Metal-binding</keyword>
<evidence type="ECO:0000256" key="3">
    <source>
        <dbReference type="PIRSR" id="PIRSR634016-3"/>
    </source>
</evidence>
<feature type="site" description="Transition state stabilizer" evidence="4">
    <location>
        <position position="440"/>
    </location>
</feature>
<evidence type="ECO:0000259" key="7">
    <source>
        <dbReference type="Pfam" id="PF11838"/>
    </source>
</evidence>
<evidence type="ECO:0000259" key="8">
    <source>
        <dbReference type="Pfam" id="PF17900"/>
    </source>
</evidence>
<feature type="binding site" evidence="3">
    <location>
        <position position="368"/>
    </location>
    <ligand>
        <name>Zn(2+)</name>
        <dbReference type="ChEBI" id="CHEBI:29105"/>
        <note>catalytic</note>
    </ligand>
</feature>
<feature type="domain" description="Aminopeptidase N-like N-terminal" evidence="8">
    <location>
        <begin position="17"/>
        <end position="189"/>
    </location>
</feature>
<comment type="cofactor">
    <cofactor evidence="3 5">
        <name>Zn(2+)</name>
        <dbReference type="ChEBI" id="CHEBI:29105"/>
    </cofactor>
    <text evidence="3 5">Binds 1 zinc ion per subunit.</text>
</comment>
<evidence type="ECO:0000256" key="5">
    <source>
        <dbReference type="RuleBase" id="RU364040"/>
    </source>
</evidence>
<dbReference type="InterPro" id="IPR050344">
    <property type="entry name" value="Peptidase_M1_aminopeptidases"/>
</dbReference>
<dbReference type="GO" id="GO:0042277">
    <property type="term" value="F:peptide binding"/>
    <property type="evidence" value="ECO:0007669"/>
    <property type="project" value="TreeGrafter"/>
</dbReference>
<comment type="similarity">
    <text evidence="1 5">Belongs to the peptidase M1 family.</text>
</comment>
<dbReference type="AlphaFoldDB" id="A0A0D6ENB3"/>
<dbReference type="InterPro" id="IPR027268">
    <property type="entry name" value="Peptidase_M4/M1_CTD_sf"/>
</dbReference>
<dbReference type="GO" id="GO:0005737">
    <property type="term" value="C:cytoplasm"/>
    <property type="evidence" value="ECO:0007669"/>
    <property type="project" value="TreeGrafter"/>
</dbReference>
<dbReference type="Gene3D" id="1.25.50.20">
    <property type="match status" value="1"/>
</dbReference>
<name>A0A0D6ENB3_SPOSA</name>
<proteinExistence type="inferred from homology"/>
<keyword evidence="10" id="KW-1185">Reference proteome</keyword>
<accession>A0A0D6ENB3</accession>
<evidence type="ECO:0000256" key="1">
    <source>
        <dbReference type="ARBA" id="ARBA00010136"/>
    </source>
</evidence>
<dbReference type="Gene3D" id="2.60.40.1730">
    <property type="entry name" value="tricorn interacting facor f3 domain"/>
    <property type="match status" value="1"/>
</dbReference>
<dbReference type="Pfam" id="PF01433">
    <property type="entry name" value="Peptidase_M1"/>
    <property type="match status" value="2"/>
</dbReference>
<protein>
    <recommendedName>
        <fullName evidence="5">Aminopeptidase</fullName>
        <ecNumber evidence="5">3.4.11.-</ecNumber>
    </recommendedName>
</protein>
<dbReference type="GO" id="GO:0043171">
    <property type="term" value="P:peptide catabolic process"/>
    <property type="evidence" value="ECO:0007669"/>
    <property type="project" value="TreeGrafter"/>
</dbReference>
<dbReference type="GO" id="GO:0008270">
    <property type="term" value="F:zinc ion binding"/>
    <property type="evidence" value="ECO:0007669"/>
    <property type="project" value="UniProtKB-UniRule"/>
</dbReference>
<keyword evidence="3 5" id="KW-0862">Zinc</keyword>
<dbReference type="SUPFAM" id="SSF55486">
    <property type="entry name" value="Metalloproteases ('zincins'), catalytic domain"/>
    <property type="match status" value="2"/>
</dbReference>
<keyword evidence="5" id="KW-0645">Protease</keyword>